<evidence type="ECO:0000256" key="12">
    <source>
        <dbReference type="PIRSR" id="PIRSR000412-50"/>
    </source>
</evidence>
<dbReference type="Gene3D" id="3.40.640.10">
    <property type="entry name" value="Type I PLP-dependent aspartate aminotransferase-like (Major domain)"/>
    <property type="match status" value="1"/>
</dbReference>
<evidence type="ECO:0000256" key="10">
    <source>
        <dbReference type="ARBA" id="ARBA00057572"/>
    </source>
</evidence>
<comment type="pathway">
    <text evidence="11">One-carbon metabolism; tetrahydrofolate interconversion.</text>
</comment>
<dbReference type="CDD" id="cd00378">
    <property type="entry name" value="SHMT"/>
    <property type="match status" value="1"/>
</dbReference>
<accession>W2V1T4</accession>
<dbReference type="Gene3D" id="3.90.1150.10">
    <property type="entry name" value="Aspartate Aminotransferase, domain 1"/>
    <property type="match status" value="1"/>
</dbReference>
<comment type="caution">
    <text evidence="11">Lacks conserved residue(s) required for the propagation of feature annotation.</text>
</comment>
<dbReference type="GO" id="GO:0004372">
    <property type="term" value="F:glycine hydroxymethyltransferase activity"/>
    <property type="evidence" value="ECO:0007669"/>
    <property type="project" value="UniProtKB-UniRule"/>
</dbReference>
<evidence type="ECO:0000256" key="4">
    <source>
        <dbReference type="ARBA" id="ARBA00011738"/>
    </source>
</evidence>
<evidence type="ECO:0000256" key="1">
    <source>
        <dbReference type="ARBA" id="ARBA00001933"/>
    </source>
</evidence>
<comment type="subunit">
    <text evidence="4 11">Homodimer.</text>
</comment>
<evidence type="ECO:0000256" key="8">
    <source>
        <dbReference type="ARBA" id="ARBA00022898"/>
    </source>
</evidence>
<dbReference type="GO" id="GO:0008168">
    <property type="term" value="F:methyltransferase activity"/>
    <property type="evidence" value="ECO:0007669"/>
    <property type="project" value="UniProtKB-KW"/>
</dbReference>
<comment type="catalytic activity">
    <reaction evidence="11">
        <text>(6R)-5,10-methylene-5,6,7,8-tetrahydrofolate + glycine + H2O = (6S)-5,6,7,8-tetrahydrofolate + L-serine</text>
        <dbReference type="Rhea" id="RHEA:15481"/>
        <dbReference type="ChEBI" id="CHEBI:15377"/>
        <dbReference type="ChEBI" id="CHEBI:15636"/>
        <dbReference type="ChEBI" id="CHEBI:33384"/>
        <dbReference type="ChEBI" id="CHEBI:57305"/>
        <dbReference type="ChEBI" id="CHEBI:57453"/>
        <dbReference type="EC" id="2.1.2.1"/>
    </reaction>
</comment>
<dbReference type="UniPathway" id="UPA00193"/>
<dbReference type="GO" id="GO:0030170">
    <property type="term" value="F:pyridoxal phosphate binding"/>
    <property type="evidence" value="ECO:0007669"/>
    <property type="project" value="UniProtKB-UniRule"/>
</dbReference>
<organism evidence="14 15">
    <name type="scientific">Candidatus Xenolissoclinum pacificiensis L6</name>
    <dbReference type="NCBI Taxonomy" id="1401685"/>
    <lineage>
        <taxon>Bacteria</taxon>
        <taxon>Pseudomonadati</taxon>
        <taxon>Pseudomonadota</taxon>
        <taxon>Alphaproteobacteria</taxon>
        <taxon>Rickettsiales</taxon>
        <taxon>Anaplasmataceae</taxon>
        <taxon>Candidatus Xenolissoclinum</taxon>
    </lineage>
</organism>
<dbReference type="NCBIfam" id="NF000586">
    <property type="entry name" value="PRK00011.1"/>
    <property type="match status" value="1"/>
</dbReference>
<protein>
    <recommendedName>
        <fullName evidence="11">Serine hydroxymethyltransferase</fullName>
        <shortName evidence="11">SHMT</shortName>
        <shortName evidence="11">Serine methylase</shortName>
        <ecNumber evidence="11">2.1.2.1</ecNumber>
    </recommendedName>
</protein>
<keyword evidence="7 11" id="KW-0808">Transferase</keyword>
<feature type="site" description="Plays an important role in substrate specificity" evidence="11">
    <location>
        <position position="229"/>
    </location>
</feature>
<dbReference type="InterPro" id="IPR015421">
    <property type="entry name" value="PyrdxlP-dep_Trfase_major"/>
</dbReference>
<keyword evidence="15" id="KW-1185">Reference proteome</keyword>
<evidence type="ECO:0000256" key="9">
    <source>
        <dbReference type="ARBA" id="ARBA00051216"/>
    </source>
</evidence>
<dbReference type="Pfam" id="PF00464">
    <property type="entry name" value="SHMT"/>
    <property type="match status" value="1"/>
</dbReference>
<dbReference type="PANTHER" id="PTHR11680">
    <property type="entry name" value="SERINE HYDROXYMETHYLTRANSFERASE"/>
    <property type="match status" value="1"/>
</dbReference>
<comment type="function">
    <text evidence="11">Catalyzes the reversible interconversion of serine and glycine with tetrahydrofolate (THF) serving as the one-carbon carrier. This reaction serves as the major source of one-carbon groups required for the biosynthesis of purines, thymidylate, methionine, and other important biomolecules. Also exhibits THF-independent aldolase activity toward beta-hydroxyamino acids, producing glycine and aldehydes, via a retro-aldol mechanism.</text>
</comment>
<evidence type="ECO:0000259" key="13">
    <source>
        <dbReference type="Pfam" id="PF00464"/>
    </source>
</evidence>
<dbReference type="PIRSF" id="PIRSF000412">
    <property type="entry name" value="SHMT"/>
    <property type="match status" value="1"/>
</dbReference>
<dbReference type="GO" id="GO:0005829">
    <property type="term" value="C:cytosol"/>
    <property type="evidence" value="ECO:0007669"/>
    <property type="project" value="TreeGrafter"/>
</dbReference>
<keyword evidence="11" id="KW-0028">Amino-acid biosynthesis</keyword>
<dbReference type="InterPro" id="IPR001085">
    <property type="entry name" value="Ser_HO-MeTrfase"/>
</dbReference>
<dbReference type="GO" id="GO:0035999">
    <property type="term" value="P:tetrahydrofolate interconversion"/>
    <property type="evidence" value="ECO:0007669"/>
    <property type="project" value="UniProtKB-UniRule"/>
</dbReference>
<dbReference type="STRING" id="1401685.P857_323"/>
<dbReference type="GO" id="GO:0019264">
    <property type="term" value="P:glycine biosynthetic process from serine"/>
    <property type="evidence" value="ECO:0007669"/>
    <property type="project" value="UniProtKB-UniRule"/>
</dbReference>
<dbReference type="GO" id="GO:0050413">
    <property type="term" value="F:D-alanine 2-hydroxymethyltransferase activity"/>
    <property type="evidence" value="ECO:0007669"/>
    <property type="project" value="UniProtKB-EC"/>
</dbReference>
<evidence type="ECO:0000313" key="14">
    <source>
        <dbReference type="EMBL" id="ETO91408.1"/>
    </source>
</evidence>
<feature type="binding site" evidence="11">
    <location>
        <begin position="125"/>
        <end position="127"/>
    </location>
    <ligand>
        <name>(6S)-5,6,7,8-tetrahydrofolate</name>
        <dbReference type="ChEBI" id="CHEBI:57453"/>
    </ligand>
</feature>
<feature type="binding site" evidence="11">
    <location>
        <begin position="354"/>
        <end position="356"/>
    </location>
    <ligand>
        <name>(6S)-5,6,7,8-tetrahydrofolate</name>
        <dbReference type="ChEBI" id="CHEBI:57453"/>
    </ligand>
</feature>
<keyword evidence="8 11" id="KW-0663">Pyridoxal phosphate</keyword>
<evidence type="ECO:0000256" key="3">
    <source>
        <dbReference type="ARBA" id="ARBA00006376"/>
    </source>
</evidence>
<evidence type="ECO:0000256" key="11">
    <source>
        <dbReference type="HAMAP-Rule" id="MF_00051"/>
    </source>
</evidence>
<evidence type="ECO:0000313" key="15">
    <source>
        <dbReference type="Proteomes" id="UP000018951"/>
    </source>
</evidence>
<comment type="similarity">
    <text evidence="3 11">Belongs to the SHMT family.</text>
</comment>
<gene>
    <name evidence="11 14" type="primary">glyA</name>
    <name evidence="14" type="ORF">P857_323</name>
</gene>
<dbReference type="InterPro" id="IPR039429">
    <property type="entry name" value="SHMT-like_dom"/>
</dbReference>
<dbReference type="InterPro" id="IPR015424">
    <property type="entry name" value="PyrdxlP-dep_Trfase"/>
</dbReference>
<dbReference type="SUPFAM" id="SSF53383">
    <property type="entry name" value="PLP-dependent transferases"/>
    <property type="match status" value="1"/>
</dbReference>
<reference evidence="14 15" key="1">
    <citation type="journal article" date="2013" name="PLoS ONE">
        <title>Bacterial endosymbiosis in a chordate host: long-term co-evolution and conservation of secondary metabolism.</title>
        <authorList>
            <person name="Kwan J.C."/>
            <person name="Schmidt E.W."/>
        </authorList>
    </citation>
    <scope>NUCLEOTIDE SEQUENCE [LARGE SCALE GENOMIC DNA]</scope>
    <source>
        <strain evidence="15">L6</strain>
    </source>
</reference>
<dbReference type="UniPathway" id="UPA00288">
    <property type="reaction ID" value="UER01023"/>
</dbReference>
<evidence type="ECO:0000256" key="7">
    <source>
        <dbReference type="ARBA" id="ARBA00022679"/>
    </source>
</evidence>
<comment type="catalytic activity">
    <reaction evidence="9">
        <text>(6R)-5,10-methylene-5,6,7,8-tetrahydrofolate + D-alanine + H2O = 2-methylserine + (6S)-5,6,7,8-tetrahydrofolate</text>
        <dbReference type="Rhea" id="RHEA:10064"/>
        <dbReference type="ChEBI" id="CHEBI:15377"/>
        <dbReference type="ChEBI" id="CHEBI:15636"/>
        <dbReference type="ChEBI" id="CHEBI:57416"/>
        <dbReference type="ChEBI" id="CHEBI:57453"/>
        <dbReference type="ChEBI" id="CHEBI:58275"/>
        <dbReference type="EC" id="2.1.2.7"/>
    </reaction>
</comment>
<evidence type="ECO:0000256" key="5">
    <source>
        <dbReference type="ARBA" id="ARBA00022490"/>
    </source>
</evidence>
<keyword evidence="5 11" id="KW-0963">Cytoplasm</keyword>
<dbReference type="EC" id="2.1.2.1" evidence="11"/>
<dbReference type="GO" id="GO:0032259">
    <property type="term" value="P:methylation"/>
    <property type="evidence" value="ECO:0007669"/>
    <property type="project" value="UniProtKB-KW"/>
</dbReference>
<dbReference type="InterPro" id="IPR049943">
    <property type="entry name" value="Ser_HO-MeTrfase-like"/>
</dbReference>
<proteinExistence type="inferred from homology"/>
<name>W2V1T4_9RICK</name>
<comment type="caution">
    <text evidence="14">The sequence shown here is derived from an EMBL/GenBank/DDBJ whole genome shotgun (WGS) entry which is preliminary data.</text>
</comment>
<comment type="subcellular location">
    <subcellularLocation>
        <location evidence="2 11">Cytoplasm</location>
    </subcellularLocation>
</comment>
<dbReference type="EMBL" id="AXCJ01000005">
    <property type="protein sequence ID" value="ETO91408.1"/>
    <property type="molecule type" value="Genomic_DNA"/>
</dbReference>
<dbReference type="HAMAP" id="MF_00051">
    <property type="entry name" value="SHMT"/>
    <property type="match status" value="1"/>
</dbReference>
<dbReference type="Proteomes" id="UP000018951">
    <property type="component" value="Unassembled WGS sequence"/>
</dbReference>
<dbReference type="PANTHER" id="PTHR11680:SF35">
    <property type="entry name" value="SERINE HYDROXYMETHYLTRANSFERASE 1"/>
    <property type="match status" value="1"/>
</dbReference>
<feature type="binding site" evidence="11">
    <location>
        <position position="121"/>
    </location>
    <ligand>
        <name>(6S)-5,6,7,8-tetrahydrofolate</name>
        <dbReference type="ChEBI" id="CHEBI:57453"/>
    </ligand>
</feature>
<dbReference type="InterPro" id="IPR015422">
    <property type="entry name" value="PyrdxlP-dep_Trfase_small"/>
</dbReference>
<comment type="pathway">
    <text evidence="11">Amino-acid biosynthesis; glycine biosynthesis; glycine from L-serine: step 1/1.</text>
</comment>
<comment type="function">
    <text evidence="10">Catalyzes the reversible interconversion of alpha-methyl-L-serine to D-alanine with tetrahydrofolate (THF) serving as the one-carbon carrier. Cannot use alpha-methyl-D-serine, L-serine, D-serine or L-alanine.</text>
</comment>
<evidence type="ECO:0000256" key="6">
    <source>
        <dbReference type="ARBA" id="ARBA00022563"/>
    </source>
</evidence>
<sequence>MNDFFLSRVWESDPEVAKIIEREYFRQKDTIDLIASENFVSQSVLDAFSIFTNKYAEGYPNGRYYGGCEHADEVELLAIDRAVKVFKYPYANVQVHSGSQANQAVFLACLEPGDTILGFSLDAGGHLTHGSRVNMSGKWFNAVTYGVRKDDYLIDMRQVESLALHHKPKLIIAGASAYTRHIDFARFREIADKVGSLLLADIAHYSGLIATDLYPSPYPFADVITTTTHKVLRGPRGGMIMAKDPGVMKRINSAVFPGMQGGPIMQAIVAKAVAFKELQSDNFTEYANSVLRNARSLATELIEKGFNLITGGTDSHMMLIDLTKQGITGKDAEFLLSQVGIICNKNTIPFDEKSPFITSGVRFGVAAVTTRRISQEHIKELAHIIYDTLVRRSSIDSLKARVMQITRDLQFYSADNILF</sequence>
<keyword evidence="6 11" id="KW-0554">One-carbon metabolism</keyword>
<evidence type="ECO:0000256" key="2">
    <source>
        <dbReference type="ARBA" id="ARBA00004496"/>
    </source>
</evidence>
<dbReference type="FunFam" id="3.40.640.10:FF:000001">
    <property type="entry name" value="Serine hydroxymethyltransferase"/>
    <property type="match status" value="1"/>
</dbReference>
<dbReference type="AlphaFoldDB" id="W2V1T4"/>
<feature type="modified residue" description="N6-(pyridoxal phosphate)lysine" evidence="11 12">
    <location>
        <position position="230"/>
    </location>
</feature>
<feature type="domain" description="Serine hydroxymethyltransferase-like" evidence="13">
    <location>
        <begin position="11"/>
        <end position="385"/>
    </location>
</feature>
<comment type="cofactor">
    <cofactor evidence="1 11 12">
        <name>pyridoxal 5'-phosphate</name>
        <dbReference type="ChEBI" id="CHEBI:597326"/>
    </cofactor>
</comment>
<dbReference type="PATRIC" id="fig|1401685.3.peg.614"/>